<reference evidence="4" key="1">
    <citation type="submission" date="2016-10" db="EMBL/GenBank/DDBJ databases">
        <authorList>
            <person name="Varghese N."/>
            <person name="Submissions S."/>
        </authorList>
    </citation>
    <scope>NUCLEOTIDE SEQUENCE [LARGE SCALE GENOMIC DNA]</scope>
    <source>
        <strain evidence="4">CGMCC 1.10118</strain>
    </source>
</reference>
<gene>
    <name evidence="3" type="ORF">SAMN04487946_103307</name>
</gene>
<dbReference type="Gene3D" id="3.20.20.80">
    <property type="entry name" value="Glycosidases"/>
    <property type="match status" value="1"/>
</dbReference>
<feature type="domain" description="Glycosyl hydrolase family 13 catalytic" evidence="2">
    <location>
        <begin position="318"/>
        <end position="666"/>
    </location>
</feature>
<feature type="compositionally biased region" description="Low complexity" evidence="1">
    <location>
        <begin position="183"/>
        <end position="197"/>
    </location>
</feature>
<keyword evidence="3" id="KW-0378">Hydrolase</keyword>
<dbReference type="RefSeq" id="WP_089766553.1">
    <property type="nucleotide sequence ID" value="NZ_FNPB01000003.1"/>
</dbReference>
<dbReference type="GO" id="GO:0005975">
    <property type="term" value="P:carbohydrate metabolic process"/>
    <property type="evidence" value="ECO:0007669"/>
    <property type="project" value="InterPro"/>
</dbReference>
<evidence type="ECO:0000259" key="2">
    <source>
        <dbReference type="SMART" id="SM00642"/>
    </source>
</evidence>
<evidence type="ECO:0000313" key="4">
    <source>
        <dbReference type="Proteomes" id="UP000199170"/>
    </source>
</evidence>
<keyword evidence="4" id="KW-1185">Reference proteome</keyword>
<feature type="region of interest" description="Disordered" evidence="1">
    <location>
        <begin position="181"/>
        <end position="256"/>
    </location>
</feature>
<dbReference type="OrthoDB" id="217324at2157"/>
<evidence type="ECO:0000256" key="1">
    <source>
        <dbReference type="SAM" id="MobiDB-lite"/>
    </source>
</evidence>
<dbReference type="STRING" id="660517.SAMN04487946_103307"/>
<dbReference type="InterPro" id="IPR017853">
    <property type="entry name" value="GH"/>
</dbReference>
<dbReference type="SUPFAM" id="SSF51445">
    <property type="entry name" value="(Trans)glycosidases"/>
    <property type="match status" value="1"/>
</dbReference>
<name>A0A1H3FES6_9EURY</name>
<dbReference type="InterPro" id="IPR029457">
    <property type="entry name" value="GHL5"/>
</dbReference>
<proteinExistence type="predicted"/>
<dbReference type="InterPro" id="IPR006047">
    <property type="entry name" value="GH13_cat_dom"/>
</dbReference>
<dbReference type="Proteomes" id="UP000199170">
    <property type="component" value="Unassembled WGS sequence"/>
</dbReference>
<dbReference type="GO" id="GO:0016787">
    <property type="term" value="F:hydrolase activity"/>
    <property type="evidence" value="ECO:0007669"/>
    <property type="project" value="UniProtKB-KW"/>
</dbReference>
<protein>
    <submittedName>
        <fullName evidence="3">Hypothetical glycoside hydrolase 5</fullName>
    </submittedName>
</protein>
<dbReference type="SMART" id="SM00642">
    <property type="entry name" value="Aamy"/>
    <property type="match status" value="1"/>
</dbReference>
<accession>A0A1H3FES6</accession>
<sequence length="888" mass="95809">MTAADSPRRLDDRTADLVAWHRSRAPATAVDPHEAASELASRLGARVVDDTTAEFGFWTPDVVDEGVPESAVSLEVLTPPPDVDPAQTVARDVRFERTLIPTARHRQCHWVAVEGVRPGTREDLGSLYRLVYETAEGRETSMDPLCASLPFGAFGPAELYDLDRLDATRADRSYFERLGTADGGASAVGADATVGSADRAGGETDESTDEAAGPADEAATPTDGVDSPATGTDAPTDVTNGHRSPTAEIPRIAPPTNVLELHVGTATERGTLSGLADVLGTVAEKRAADDPLEPWERNFAGYDAVELLPIEPLTESRQTHTFWTEREVDIEGLTARVSRPEIQNWGYDPVVAGAAAPNPSLLGTGRPDELVEFIATCHADPNPMAVVFDVVFGHAANRAVERLPDRFFAGPGPFGKRLNYADPTVRAILLEMLRRKVSFGADGIRIDASHDIRRPDSGTTTGGMPPIDDDFLASMHDIVVETAGVAYRPWTVYEDARPCPQPDWPLTATYRDVTDTHPDAFQWSPLTFGDNTPALLTYWARNWWRVREVAAHGANWITGVANHDTVRRGTQLAPHGQAGRVPVNPHLGDHAPERLAAAYDTAAASILFHAFLPGVPLDFAHATMRAPWGFFRDTDGEGSASVLADEATFAHWAVRPAAFDEARFFRRTKSFGVDALSELRATVEALSSVLAATGGDREAAAASLSPMETPLGTTLSADDLDAFADAWLRDVRDFATLSHWHERQDDARSAFRLRTREFRRTRGWLAADLRDDECFTYRHPVDGTVRYYGYRRAPDTAATDEELLFAGNMEGPPVTVTLAGVTSAIAADHGDRSVSADGWSPLLVPPGVDTASGTDAIDGDAAEGVPAADGASEVTLENGDAVLWRRTP</sequence>
<dbReference type="AlphaFoldDB" id="A0A1H3FES6"/>
<evidence type="ECO:0000313" key="3">
    <source>
        <dbReference type="EMBL" id="SDX88674.1"/>
    </source>
</evidence>
<dbReference type="Pfam" id="PF14872">
    <property type="entry name" value="GHL5"/>
    <property type="match status" value="1"/>
</dbReference>
<dbReference type="EMBL" id="FNPB01000003">
    <property type="protein sequence ID" value="SDX88674.1"/>
    <property type="molecule type" value="Genomic_DNA"/>
</dbReference>
<organism evidence="3 4">
    <name type="scientific">Halobellus clavatus</name>
    <dbReference type="NCBI Taxonomy" id="660517"/>
    <lineage>
        <taxon>Archaea</taxon>
        <taxon>Methanobacteriati</taxon>
        <taxon>Methanobacteriota</taxon>
        <taxon>Stenosarchaea group</taxon>
        <taxon>Halobacteria</taxon>
        <taxon>Halobacteriales</taxon>
        <taxon>Haloferacaceae</taxon>
        <taxon>Halobellus</taxon>
    </lineage>
</organism>